<protein>
    <submittedName>
        <fullName evidence="2">N-terminal half of MaoC dehydratase</fullName>
    </submittedName>
</protein>
<dbReference type="EMBL" id="FRAP01000011">
    <property type="protein sequence ID" value="SHK74143.1"/>
    <property type="molecule type" value="Genomic_DNA"/>
</dbReference>
<dbReference type="AlphaFoldDB" id="A0A1M6UY64"/>
<keyword evidence="3" id="KW-1185">Reference proteome</keyword>
<name>A0A1M6UY64_PSETH</name>
<feature type="domain" description="FAS1-like dehydratase" evidence="1">
    <location>
        <begin position="13"/>
        <end position="142"/>
    </location>
</feature>
<evidence type="ECO:0000313" key="2">
    <source>
        <dbReference type="EMBL" id="SHK74143.1"/>
    </source>
</evidence>
<dbReference type="STRING" id="1848.SAMN05443637_11183"/>
<dbReference type="OrthoDB" id="5415111at2"/>
<evidence type="ECO:0000313" key="3">
    <source>
        <dbReference type="Proteomes" id="UP000184363"/>
    </source>
</evidence>
<sequence>MSTETTAGTEPAALVGRAGAPFPVRIEHGKVAEFARAVGLDPAELAGSDGEPVPPATFLTTARLWSGPANDPWTGAGRNRSRVLHGEQEFVFHGRCPRVGETLTATSRIESVFEKSGRRGGTLRFSVTVTEFRDAAGTLVAEARSTGIETSRAATG</sequence>
<dbReference type="SUPFAM" id="SSF54637">
    <property type="entry name" value="Thioesterase/thiol ester dehydrase-isomerase"/>
    <property type="match status" value="1"/>
</dbReference>
<dbReference type="Pfam" id="PF13452">
    <property type="entry name" value="FAS1_DH_region"/>
    <property type="match status" value="1"/>
</dbReference>
<dbReference type="Proteomes" id="UP000184363">
    <property type="component" value="Unassembled WGS sequence"/>
</dbReference>
<evidence type="ECO:0000259" key="1">
    <source>
        <dbReference type="Pfam" id="PF13452"/>
    </source>
</evidence>
<gene>
    <name evidence="2" type="ORF">SAMN05443637_11183</name>
</gene>
<dbReference type="InterPro" id="IPR039569">
    <property type="entry name" value="FAS1-like_DH_region"/>
</dbReference>
<organism evidence="2 3">
    <name type="scientific">Pseudonocardia thermophila</name>
    <dbReference type="NCBI Taxonomy" id="1848"/>
    <lineage>
        <taxon>Bacteria</taxon>
        <taxon>Bacillati</taxon>
        <taxon>Actinomycetota</taxon>
        <taxon>Actinomycetes</taxon>
        <taxon>Pseudonocardiales</taxon>
        <taxon>Pseudonocardiaceae</taxon>
        <taxon>Pseudonocardia</taxon>
    </lineage>
</organism>
<proteinExistence type="predicted"/>
<dbReference type="Gene3D" id="3.10.129.10">
    <property type="entry name" value="Hotdog Thioesterase"/>
    <property type="match status" value="1"/>
</dbReference>
<accession>A0A1M6UY64</accession>
<reference evidence="2 3" key="1">
    <citation type="submission" date="2016-11" db="EMBL/GenBank/DDBJ databases">
        <authorList>
            <person name="Jaros S."/>
            <person name="Januszkiewicz K."/>
            <person name="Wedrychowicz H."/>
        </authorList>
    </citation>
    <scope>NUCLEOTIDE SEQUENCE [LARGE SCALE GENOMIC DNA]</scope>
    <source>
        <strain evidence="2 3">DSM 43832</strain>
    </source>
</reference>
<dbReference type="RefSeq" id="WP_073457800.1">
    <property type="nucleotide sequence ID" value="NZ_FRAP01000011.1"/>
</dbReference>
<dbReference type="InterPro" id="IPR029069">
    <property type="entry name" value="HotDog_dom_sf"/>
</dbReference>